<dbReference type="GO" id="GO:0003955">
    <property type="term" value="F:NAD(P)H dehydrogenase (quinone) activity"/>
    <property type="evidence" value="ECO:0007669"/>
    <property type="project" value="TreeGrafter"/>
</dbReference>
<accession>A0A0C2WV55</accession>
<dbReference type="SUPFAM" id="SSF52218">
    <property type="entry name" value="Flavoproteins"/>
    <property type="match status" value="1"/>
</dbReference>
<dbReference type="HOGENOM" id="CLU_1524754_0_0_1"/>
<reference evidence="4 5" key="1">
    <citation type="submission" date="2014-04" db="EMBL/GenBank/DDBJ databases">
        <title>Evolutionary Origins and Diversification of the Mycorrhizal Mutualists.</title>
        <authorList>
            <consortium name="DOE Joint Genome Institute"/>
            <consortium name="Mycorrhizal Genomics Consortium"/>
            <person name="Kohler A."/>
            <person name="Kuo A."/>
            <person name="Nagy L.G."/>
            <person name="Floudas D."/>
            <person name="Copeland A."/>
            <person name="Barry K.W."/>
            <person name="Cichocki N."/>
            <person name="Veneault-Fourrey C."/>
            <person name="LaButti K."/>
            <person name="Lindquist E.A."/>
            <person name="Lipzen A."/>
            <person name="Lundell T."/>
            <person name="Morin E."/>
            <person name="Murat C."/>
            <person name="Riley R."/>
            <person name="Ohm R."/>
            <person name="Sun H."/>
            <person name="Tunlid A."/>
            <person name="Henrissat B."/>
            <person name="Grigoriev I.V."/>
            <person name="Hibbett D.S."/>
            <person name="Martin F."/>
        </authorList>
    </citation>
    <scope>NUCLEOTIDE SEQUENCE [LARGE SCALE GENOMIC DNA]</scope>
    <source>
        <strain evidence="4 5">Koide BX008</strain>
    </source>
</reference>
<gene>
    <name evidence="4" type="ORF">M378DRAFT_14018</name>
</gene>
<dbReference type="InParanoid" id="A0A0C2WV55"/>
<feature type="compositionally biased region" description="Polar residues" evidence="2">
    <location>
        <begin position="1"/>
        <end position="13"/>
    </location>
</feature>
<dbReference type="PROSITE" id="PS50902">
    <property type="entry name" value="FLAVODOXIN_LIKE"/>
    <property type="match status" value="1"/>
</dbReference>
<keyword evidence="5" id="KW-1185">Reference proteome</keyword>
<dbReference type="EMBL" id="KN818295">
    <property type="protein sequence ID" value="KIL60676.1"/>
    <property type="molecule type" value="Genomic_DNA"/>
</dbReference>
<proteinExistence type="inferred from homology"/>
<protein>
    <submittedName>
        <fullName evidence="4">Benzoquinone reductase</fullName>
    </submittedName>
</protein>
<dbReference type="PANTHER" id="PTHR30546:SF23">
    <property type="entry name" value="FLAVOPROTEIN-LIKE PROTEIN YCP4-RELATED"/>
    <property type="match status" value="1"/>
</dbReference>
<dbReference type="GO" id="GO:0016020">
    <property type="term" value="C:membrane"/>
    <property type="evidence" value="ECO:0007669"/>
    <property type="project" value="TreeGrafter"/>
</dbReference>
<evidence type="ECO:0000313" key="4">
    <source>
        <dbReference type="EMBL" id="KIL60676.1"/>
    </source>
</evidence>
<evidence type="ECO:0000313" key="5">
    <source>
        <dbReference type="Proteomes" id="UP000054549"/>
    </source>
</evidence>
<evidence type="ECO:0000259" key="3">
    <source>
        <dbReference type="PROSITE" id="PS50902"/>
    </source>
</evidence>
<sequence>MFQSTASKRQGSHFTGEKSEWPSTVKRGMKVALETPTLPSKNPSSVSETAPVLSQALLKKKNSPLPRPPQINTSKSSPKIAIIISSMYDHIAKMAEASDQGVEKAGGQASIFQIAGHRLFKKGKKREDRIAETLSPEILAKMLANDLMSYVGYLFGFPTRYGNMPAQWKENGQNTF</sequence>
<name>A0A0C2WV55_AMAMK</name>
<dbReference type="Gene3D" id="3.40.50.360">
    <property type="match status" value="1"/>
</dbReference>
<dbReference type="STRING" id="946122.A0A0C2WV55"/>
<dbReference type="InterPro" id="IPR008254">
    <property type="entry name" value="Flavodoxin/NO_synth"/>
</dbReference>
<dbReference type="OrthoDB" id="504689at2759"/>
<organism evidence="4 5">
    <name type="scientific">Amanita muscaria (strain Koide BX008)</name>
    <dbReference type="NCBI Taxonomy" id="946122"/>
    <lineage>
        <taxon>Eukaryota</taxon>
        <taxon>Fungi</taxon>
        <taxon>Dikarya</taxon>
        <taxon>Basidiomycota</taxon>
        <taxon>Agaricomycotina</taxon>
        <taxon>Agaricomycetes</taxon>
        <taxon>Agaricomycetidae</taxon>
        <taxon>Agaricales</taxon>
        <taxon>Pluteineae</taxon>
        <taxon>Amanitaceae</taxon>
        <taxon>Amanita</taxon>
    </lineage>
</organism>
<dbReference type="Proteomes" id="UP000054549">
    <property type="component" value="Unassembled WGS sequence"/>
</dbReference>
<feature type="domain" description="Flavodoxin-like" evidence="3">
    <location>
        <begin position="80"/>
        <end position="176"/>
    </location>
</feature>
<dbReference type="PANTHER" id="PTHR30546">
    <property type="entry name" value="FLAVODOXIN-RELATED PROTEIN WRBA-RELATED"/>
    <property type="match status" value="1"/>
</dbReference>
<dbReference type="InterPro" id="IPR029039">
    <property type="entry name" value="Flavoprotein-like_sf"/>
</dbReference>
<evidence type="ECO:0000256" key="2">
    <source>
        <dbReference type="SAM" id="MobiDB-lite"/>
    </source>
</evidence>
<feature type="region of interest" description="Disordered" evidence="2">
    <location>
        <begin position="1"/>
        <end position="76"/>
    </location>
</feature>
<feature type="compositionally biased region" description="Polar residues" evidence="2">
    <location>
        <begin position="37"/>
        <end position="48"/>
    </location>
</feature>
<dbReference type="AlphaFoldDB" id="A0A0C2WV55"/>
<comment type="similarity">
    <text evidence="1">Belongs to the WrbA family.</text>
</comment>
<evidence type="ECO:0000256" key="1">
    <source>
        <dbReference type="ARBA" id="ARBA00006961"/>
    </source>
</evidence>
<dbReference type="GO" id="GO:0010181">
    <property type="term" value="F:FMN binding"/>
    <property type="evidence" value="ECO:0007669"/>
    <property type="project" value="InterPro"/>
</dbReference>